<evidence type="ECO:0000313" key="2">
    <source>
        <dbReference type="Proteomes" id="UP000077428"/>
    </source>
</evidence>
<evidence type="ECO:0000313" key="1">
    <source>
        <dbReference type="EMBL" id="KZX12487.1"/>
    </source>
</evidence>
<organism evidence="1 2">
    <name type="scientific">Methanobrevibacter oralis</name>
    <dbReference type="NCBI Taxonomy" id="66851"/>
    <lineage>
        <taxon>Archaea</taxon>
        <taxon>Methanobacteriati</taxon>
        <taxon>Methanobacteriota</taxon>
        <taxon>Methanomada group</taxon>
        <taxon>Methanobacteria</taxon>
        <taxon>Methanobacteriales</taxon>
        <taxon>Methanobacteriaceae</taxon>
        <taxon>Methanobrevibacter</taxon>
    </lineage>
</organism>
<keyword evidence="2" id="KW-1185">Reference proteome</keyword>
<dbReference type="OrthoDB" id="77597at2157"/>
<sequence length="89" mass="10441">MSDKQFKFSDLIPGFRFRTNEDKTRIGCQSIDDSLFVSTRKGEKYFKSLNVVCYECKSYDVVKNGIYSRKLIFLINGEQNCIVQKYKCN</sequence>
<reference evidence="2" key="1">
    <citation type="journal article" date="2016" name="Genome Announc.">
        <title>Draft Genome Sequences of Methanobrevibacter curvatus DSM11111, Methanobrevibacter cuticularis DSM11139, Methanobrevibacter filiformis DSM11501, and Methanobrevibacter oralis DSM7256.</title>
        <authorList>
            <person name="Poehlein A."/>
            <person name="Seedorf H."/>
        </authorList>
    </citation>
    <scope>NUCLEOTIDE SEQUENCE [LARGE SCALE GENOMIC DNA]</scope>
    <source>
        <strain evidence="2">DSM 7256 / JCM 30027 / ZR</strain>
    </source>
</reference>
<dbReference type="EMBL" id="LWMU01000070">
    <property type="protein sequence ID" value="KZX12487.1"/>
    <property type="molecule type" value="Genomic_DNA"/>
</dbReference>
<dbReference type="AlphaFoldDB" id="A0A166C9I3"/>
<dbReference type="PATRIC" id="fig|66851.6.peg.1346"/>
<proteinExistence type="predicted"/>
<name>A0A166C9I3_METOA</name>
<comment type="caution">
    <text evidence="1">The sequence shown here is derived from an EMBL/GenBank/DDBJ whole genome shotgun (WGS) entry which is preliminary data.</text>
</comment>
<protein>
    <submittedName>
        <fullName evidence="1">Uncharacterized protein</fullName>
    </submittedName>
</protein>
<dbReference type="Proteomes" id="UP000077428">
    <property type="component" value="Unassembled WGS sequence"/>
</dbReference>
<dbReference type="RefSeq" id="WP_042694234.1">
    <property type="nucleotide sequence ID" value="NZ_CABMAB010000034.1"/>
</dbReference>
<gene>
    <name evidence="1" type="ORF">MBORA_12420</name>
</gene>
<accession>A0A166C9I3</accession>